<keyword evidence="1" id="KW-0175">Coiled coil</keyword>
<dbReference type="SUPFAM" id="SSF49842">
    <property type="entry name" value="TNF-like"/>
    <property type="match status" value="1"/>
</dbReference>
<keyword evidence="5" id="KW-1185">Reference proteome</keyword>
<organism evidence="4 5">
    <name type="scientific">Mya arenaria</name>
    <name type="common">Soft-shell clam</name>
    <dbReference type="NCBI Taxonomy" id="6604"/>
    <lineage>
        <taxon>Eukaryota</taxon>
        <taxon>Metazoa</taxon>
        <taxon>Spiralia</taxon>
        <taxon>Lophotrochozoa</taxon>
        <taxon>Mollusca</taxon>
        <taxon>Bivalvia</taxon>
        <taxon>Autobranchia</taxon>
        <taxon>Heteroconchia</taxon>
        <taxon>Euheterodonta</taxon>
        <taxon>Imparidentia</taxon>
        <taxon>Neoheterodontei</taxon>
        <taxon>Myida</taxon>
        <taxon>Myoidea</taxon>
        <taxon>Myidae</taxon>
        <taxon>Mya</taxon>
    </lineage>
</organism>
<keyword evidence="3" id="KW-0472">Membrane</keyword>
<evidence type="ECO:0000256" key="3">
    <source>
        <dbReference type="SAM" id="Phobius"/>
    </source>
</evidence>
<protein>
    <recommendedName>
        <fullName evidence="6">TNF family profile domain-containing protein</fullName>
    </recommendedName>
</protein>
<evidence type="ECO:0008006" key="6">
    <source>
        <dbReference type="Google" id="ProtNLM"/>
    </source>
</evidence>
<feature type="coiled-coil region" evidence="1">
    <location>
        <begin position="201"/>
        <end position="228"/>
    </location>
</feature>
<sequence length="405" mass="45411">MDEEKASSTEHLLWVRQGSNRREILSKNVKIFLLTLVVALLISICTLSIVAVIYSYHAWADIAQIKNELEEKYDSDIVNTTPQAVSEWLKNFDGEFDSESEEEFLDDADYDYDDSEDYEDEISVKEYDDSDASDGDEDLDNSDEYHYGSGDSLSEGVAGKRIIEKRDAEDSADFFVKDEKRVSETDNIGRSKRAKKGKRRLAKIAKKVKEMEGDIKALTEELKKKSSSNLKAAHFVDRFSDDFVKRNLQAYSEYEMPVKCEFISSLDGILCLNKTFTPKTSAALKIFKEADWVKDSPVTLTNNSKAVVKKSGLFFVYASVMLEGREQKKTISIIFKNQNGTAIGNYTCQTGVHVAHFGSNATQSQTCSIQGLMSLNAKDTIEIFGKKDSAGLLTNFGVIQISQTS</sequence>
<feature type="transmembrane region" description="Helical" evidence="3">
    <location>
        <begin position="31"/>
        <end position="56"/>
    </location>
</feature>
<accession>A0ABY7G393</accession>
<evidence type="ECO:0000256" key="1">
    <source>
        <dbReference type="SAM" id="Coils"/>
    </source>
</evidence>
<dbReference type="EMBL" id="CP111026">
    <property type="protein sequence ID" value="WAR27526.1"/>
    <property type="molecule type" value="Genomic_DNA"/>
</dbReference>
<evidence type="ECO:0000256" key="2">
    <source>
        <dbReference type="SAM" id="MobiDB-lite"/>
    </source>
</evidence>
<gene>
    <name evidence="4" type="ORF">MAR_013230</name>
</gene>
<feature type="region of interest" description="Disordered" evidence="2">
    <location>
        <begin position="123"/>
        <end position="153"/>
    </location>
</feature>
<evidence type="ECO:0000313" key="5">
    <source>
        <dbReference type="Proteomes" id="UP001164746"/>
    </source>
</evidence>
<evidence type="ECO:0000313" key="4">
    <source>
        <dbReference type="EMBL" id="WAR27526.1"/>
    </source>
</evidence>
<reference evidence="4" key="1">
    <citation type="submission" date="2022-11" db="EMBL/GenBank/DDBJ databases">
        <title>Centuries of genome instability and evolution in soft-shell clam transmissible cancer (bioRxiv).</title>
        <authorList>
            <person name="Hart S.F.M."/>
            <person name="Yonemitsu M.A."/>
            <person name="Giersch R.M."/>
            <person name="Beal B.F."/>
            <person name="Arriagada G."/>
            <person name="Davis B.W."/>
            <person name="Ostrander E.A."/>
            <person name="Goff S.P."/>
            <person name="Metzger M.J."/>
        </authorList>
    </citation>
    <scope>NUCLEOTIDE SEQUENCE</scope>
    <source>
        <strain evidence="4">MELC-2E11</strain>
        <tissue evidence="4">Siphon/mantle</tissue>
    </source>
</reference>
<keyword evidence="3" id="KW-0812">Transmembrane</keyword>
<dbReference type="Gene3D" id="2.60.120.40">
    <property type="match status" value="1"/>
</dbReference>
<dbReference type="InterPro" id="IPR008983">
    <property type="entry name" value="Tumour_necrosis_fac-like_dom"/>
</dbReference>
<keyword evidence="3" id="KW-1133">Transmembrane helix</keyword>
<feature type="compositionally biased region" description="Acidic residues" evidence="2">
    <location>
        <begin position="128"/>
        <end position="142"/>
    </location>
</feature>
<proteinExistence type="predicted"/>
<name>A0ABY7G393_MYAAR</name>
<dbReference type="Proteomes" id="UP001164746">
    <property type="component" value="Chromosome 15"/>
</dbReference>